<gene>
    <name evidence="2" type="ORF">F6U93_12570</name>
</gene>
<dbReference type="RefSeq" id="WP_150940351.1">
    <property type="nucleotide sequence ID" value="NZ_WAAT01000050.1"/>
</dbReference>
<dbReference type="EMBL" id="WAAT01000050">
    <property type="protein sequence ID" value="KAB1067246.1"/>
    <property type="molecule type" value="Genomic_DNA"/>
</dbReference>
<accession>A0A6N6ME77</accession>
<organism evidence="2 3">
    <name type="scientific">Pseudotamlana haliotis</name>
    <dbReference type="NCBI Taxonomy" id="2614804"/>
    <lineage>
        <taxon>Bacteria</taxon>
        <taxon>Pseudomonadati</taxon>
        <taxon>Bacteroidota</taxon>
        <taxon>Flavobacteriia</taxon>
        <taxon>Flavobacteriales</taxon>
        <taxon>Flavobacteriaceae</taxon>
        <taxon>Pseudotamlana</taxon>
    </lineage>
</organism>
<sequence length="103" mass="11858">MKNNFYFILILLCFGSVVNAQNSEAIESVISKVAISELQPVQYAANQLKSRNIILKDELKIETSIVRLESDIRMYYKRQKKISNISLVFPKMNLEALAYNILD</sequence>
<name>A0A6N6ME77_9FLAO</name>
<feature type="signal peptide" evidence="1">
    <location>
        <begin position="1"/>
        <end position="20"/>
    </location>
</feature>
<evidence type="ECO:0000313" key="2">
    <source>
        <dbReference type="EMBL" id="KAB1067246.1"/>
    </source>
</evidence>
<feature type="chain" id="PRO_5026843498" description="TolC family protein" evidence="1">
    <location>
        <begin position="21"/>
        <end position="103"/>
    </location>
</feature>
<dbReference type="Proteomes" id="UP000441333">
    <property type="component" value="Unassembled WGS sequence"/>
</dbReference>
<dbReference type="AlphaFoldDB" id="A0A6N6ME77"/>
<keyword evidence="3" id="KW-1185">Reference proteome</keyword>
<keyword evidence="1" id="KW-0732">Signal</keyword>
<reference evidence="2 3" key="1">
    <citation type="submission" date="2019-09" db="EMBL/GenBank/DDBJ databases">
        <authorList>
            <person name="Cao W.R."/>
        </authorList>
    </citation>
    <scope>NUCLEOTIDE SEQUENCE [LARGE SCALE GENOMIC DNA]</scope>
    <source>
        <strain evidence="2 3">B1N29</strain>
    </source>
</reference>
<evidence type="ECO:0000256" key="1">
    <source>
        <dbReference type="SAM" id="SignalP"/>
    </source>
</evidence>
<proteinExistence type="predicted"/>
<evidence type="ECO:0000313" key="3">
    <source>
        <dbReference type="Proteomes" id="UP000441333"/>
    </source>
</evidence>
<protein>
    <recommendedName>
        <fullName evidence="4">TolC family protein</fullName>
    </recommendedName>
</protein>
<evidence type="ECO:0008006" key="4">
    <source>
        <dbReference type="Google" id="ProtNLM"/>
    </source>
</evidence>
<comment type="caution">
    <text evidence="2">The sequence shown here is derived from an EMBL/GenBank/DDBJ whole genome shotgun (WGS) entry which is preliminary data.</text>
</comment>